<organism evidence="1 2">
    <name type="scientific">Eretmocerus hayati</name>
    <dbReference type="NCBI Taxonomy" id="131215"/>
    <lineage>
        <taxon>Eukaryota</taxon>
        <taxon>Metazoa</taxon>
        <taxon>Ecdysozoa</taxon>
        <taxon>Arthropoda</taxon>
        <taxon>Hexapoda</taxon>
        <taxon>Insecta</taxon>
        <taxon>Pterygota</taxon>
        <taxon>Neoptera</taxon>
        <taxon>Endopterygota</taxon>
        <taxon>Hymenoptera</taxon>
        <taxon>Apocrita</taxon>
        <taxon>Proctotrupomorpha</taxon>
        <taxon>Chalcidoidea</taxon>
        <taxon>Aphelinidae</taxon>
        <taxon>Aphelininae</taxon>
        <taxon>Eretmocerus</taxon>
    </lineage>
</organism>
<sequence>MTAAKSNDIRIVQQLIHGVGATRVKRDVCATDSLGNTCLHYAVLGGSSEMVRLLLFIGALPDCKNSLKATPLTRAVMLGKKDIVQQLIEAGAKVNLRDPKGWTCLHCAVLNEDSDLVRFLLSAGAKPNHQNVKGEPPLHLAIRSGRTDFVQLLIDAGAEVYYYNNKASYYDLPRTPFHVAIDKCNVEMLNLLLDNVGDLMKNRPKHIDQTVESSVLCAAARARCNKIPILKALLDHGANIHMVEFFFQFARENNLEVVTFFLERGYRTYQMLQDYCANTLCAAVNACDEYLNNCNHSTGKCSRDTRMLTLLLDYFKKESCVRYKIQIPRDEASWTPIHEAAFRGKSEHLKVLLQAGADSNIATNSDTTPLECIFSDTSCGDEEWVRVTSGGWRLYRFGYRLVREAPDSGKETLGNSTYKYSGRLLMKNKIDREGPVISKYFPLEDWEQSGESTVDWALTLTKKIFWVIKQSILQESKCSIEYPINEIIEDFDPAVRKYYEDCRVEMNFLQNHQFDEPITCYDIIAKEDFYERVSSLEGFENLRFEFHNDKISQSILIYANDLDYYWCRAYEKYKEWDMVVKGLERILGFHKNSFHLIFPNILDRLTKLDLCNLGEMERIFIKTHQTAKA</sequence>
<reference evidence="1" key="1">
    <citation type="submission" date="2023-04" db="EMBL/GenBank/DDBJ databases">
        <title>A chromosome-level genome assembly of the parasitoid wasp Eretmocerus hayati.</title>
        <authorList>
            <person name="Zhong Y."/>
            <person name="Liu S."/>
            <person name="Liu Y."/>
        </authorList>
    </citation>
    <scope>NUCLEOTIDE SEQUENCE</scope>
    <source>
        <strain evidence="1">ZJU_SS_LIU_2023</strain>
    </source>
</reference>
<name>A0ACC2NCX8_9HYME</name>
<protein>
    <submittedName>
        <fullName evidence="1">Uncharacterized protein</fullName>
    </submittedName>
</protein>
<keyword evidence="2" id="KW-1185">Reference proteome</keyword>
<gene>
    <name evidence="1" type="ORF">QAD02_000161</name>
</gene>
<evidence type="ECO:0000313" key="2">
    <source>
        <dbReference type="Proteomes" id="UP001239111"/>
    </source>
</evidence>
<comment type="caution">
    <text evidence="1">The sequence shown here is derived from an EMBL/GenBank/DDBJ whole genome shotgun (WGS) entry which is preliminary data.</text>
</comment>
<dbReference type="EMBL" id="CM056743">
    <property type="protein sequence ID" value="KAJ8668902.1"/>
    <property type="molecule type" value="Genomic_DNA"/>
</dbReference>
<accession>A0ACC2NCX8</accession>
<dbReference type="Proteomes" id="UP001239111">
    <property type="component" value="Chromosome 3"/>
</dbReference>
<evidence type="ECO:0000313" key="1">
    <source>
        <dbReference type="EMBL" id="KAJ8668902.1"/>
    </source>
</evidence>
<proteinExistence type="predicted"/>